<dbReference type="Proteomes" id="UP000266376">
    <property type="component" value="Unassembled WGS sequence"/>
</dbReference>
<evidence type="ECO:0000313" key="8">
    <source>
        <dbReference type="Proteomes" id="UP000266376"/>
    </source>
</evidence>
<gene>
    <name evidence="6" type="ORF">DW957_03330</name>
    <name evidence="5" type="ORF">DWV67_07115</name>
    <name evidence="4" type="ORF">DWX53_03150</name>
    <name evidence="3" type="ORF">DWX78_04595</name>
    <name evidence="2" type="ORF">DXD10_02690</name>
</gene>
<dbReference type="InterPro" id="IPR038765">
    <property type="entry name" value="Papain-like_cys_pep_sf"/>
</dbReference>
<comment type="caution">
    <text evidence="5">The sequence shown here is derived from an EMBL/GenBank/DDBJ whole genome shotgun (WGS) entry which is preliminary data.</text>
</comment>
<dbReference type="SUPFAM" id="SSF54001">
    <property type="entry name" value="Cysteine proteinases"/>
    <property type="match status" value="1"/>
</dbReference>
<dbReference type="EMBL" id="QSEW01000003">
    <property type="protein sequence ID" value="RHA01068.1"/>
    <property type="molecule type" value="Genomic_DNA"/>
</dbReference>
<evidence type="ECO:0000313" key="10">
    <source>
        <dbReference type="Proteomes" id="UP000284962"/>
    </source>
</evidence>
<evidence type="ECO:0000313" key="6">
    <source>
        <dbReference type="EMBL" id="RHA01068.1"/>
    </source>
</evidence>
<sequence>MYQDLSFMTIPLPEDVLKLKIYGDYAGAQKMIRYFLEEKDIPQALRKRLEIEQEVIGVMGGNEYPFTYDEALEIMTSHLRDFKKEELDHLKEISAADWIYIDGEVHFQRRFYENLIKTRPDLAERVIVENPEDEKENNLKQKLLNGNIHYMKEHGGRTVRTRIRSTIKAKKEFEEAGRKVRVHLPIPKVYEQVSNVEIHASNPEITYIAPEDAPQRTVYFETELKADQEFMVDYSFDYHVNYVELDPAKVSEEQPDFCLEEQAPHIVFTPYLRELRDELAGDETNPIILARRFYDFVTTKVMYSFMREYFTIECIPEYCAINLKGDCGVQALLFITLCRMSGIPARWQSGLYATEYYTGCHDWAQFYVAPYGWVFADPSFGGSAWRAGEKERWNYYFGNLDIFRMPANSEIQKEFMPEKKWLRIDPIDNQRGEFEYEDHGLRFSQLEVSQELISMEDIEK</sequence>
<protein>
    <submittedName>
        <fullName evidence="5">Transglutaminase domain-containing protein</fullName>
    </submittedName>
</protein>
<dbReference type="SMART" id="SM00460">
    <property type="entry name" value="TGc"/>
    <property type="match status" value="1"/>
</dbReference>
<dbReference type="EMBL" id="QRWH01000002">
    <property type="protein sequence ID" value="RGT11413.1"/>
    <property type="molecule type" value="Genomic_DNA"/>
</dbReference>
<dbReference type="EMBL" id="QRVU01000016">
    <property type="protein sequence ID" value="RGS71711.1"/>
    <property type="molecule type" value="Genomic_DNA"/>
</dbReference>
<evidence type="ECO:0000313" key="11">
    <source>
        <dbReference type="Proteomes" id="UP000285981"/>
    </source>
</evidence>
<dbReference type="Proteomes" id="UP000261208">
    <property type="component" value="Unassembled WGS sequence"/>
</dbReference>
<evidence type="ECO:0000313" key="9">
    <source>
        <dbReference type="Proteomes" id="UP000283630"/>
    </source>
</evidence>
<evidence type="ECO:0000313" key="5">
    <source>
        <dbReference type="EMBL" id="RGW53859.1"/>
    </source>
</evidence>
<organism evidence="5 8">
    <name type="scientific">Dorea formicigenerans</name>
    <dbReference type="NCBI Taxonomy" id="39486"/>
    <lineage>
        <taxon>Bacteria</taxon>
        <taxon>Bacillati</taxon>
        <taxon>Bacillota</taxon>
        <taxon>Clostridia</taxon>
        <taxon>Lachnospirales</taxon>
        <taxon>Lachnospiraceae</taxon>
        <taxon>Dorea</taxon>
    </lineage>
</organism>
<dbReference type="Gene3D" id="3.10.620.30">
    <property type="match status" value="1"/>
</dbReference>
<dbReference type="Pfam" id="PF01841">
    <property type="entry name" value="Transglut_core"/>
    <property type="match status" value="1"/>
</dbReference>
<name>A0A395XNH8_9FIRM</name>
<dbReference type="InterPro" id="IPR002931">
    <property type="entry name" value="Transglutaminase-like"/>
</dbReference>
<evidence type="ECO:0000313" key="4">
    <source>
        <dbReference type="EMBL" id="RGT11413.1"/>
    </source>
</evidence>
<evidence type="ECO:0000259" key="1">
    <source>
        <dbReference type="SMART" id="SM00460"/>
    </source>
</evidence>
<dbReference type="EMBL" id="QSQQ01000002">
    <property type="protein sequence ID" value="RGK50147.1"/>
    <property type="molecule type" value="Genomic_DNA"/>
</dbReference>
<dbReference type="RefSeq" id="WP_117648931.1">
    <property type="nucleotide sequence ID" value="NZ_JAAIOE010000001.1"/>
</dbReference>
<evidence type="ECO:0000313" key="7">
    <source>
        <dbReference type="Proteomes" id="UP000261208"/>
    </source>
</evidence>
<feature type="domain" description="Transglutaminase-like" evidence="1">
    <location>
        <begin position="319"/>
        <end position="380"/>
    </location>
</feature>
<dbReference type="AlphaFoldDB" id="A0A395XNH8"/>
<proteinExistence type="predicted"/>
<accession>A0A395XNH8</accession>
<dbReference type="Proteomes" id="UP000283630">
    <property type="component" value="Unassembled WGS sequence"/>
</dbReference>
<dbReference type="EMBL" id="QSAJ01000014">
    <property type="protein sequence ID" value="RGW53859.1"/>
    <property type="molecule type" value="Genomic_DNA"/>
</dbReference>
<dbReference type="PANTHER" id="PTHR38339:SF1">
    <property type="entry name" value="TRANSGLUTAMINASE-LIKE DOMAIN-CONTAINING PROTEIN"/>
    <property type="match status" value="1"/>
</dbReference>
<evidence type="ECO:0000313" key="3">
    <source>
        <dbReference type="EMBL" id="RGS71711.1"/>
    </source>
</evidence>
<dbReference type="Proteomes" id="UP000285981">
    <property type="component" value="Unassembled WGS sequence"/>
</dbReference>
<dbReference type="PANTHER" id="PTHR38339">
    <property type="entry name" value="TRANSGLUTAMINASE DOMAIN PROTEIN"/>
    <property type="match status" value="1"/>
</dbReference>
<reference evidence="7 8" key="1">
    <citation type="submission" date="2018-08" db="EMBL/GenBank/DDBJ databases">
        <title>A genome reference for cultivated species of the human gut microbiota.</title>
        <authorList>
            <person name="Zou Y."/>
            <person name="Xue W."/>
            <person name="Luo G."/>
        </authorList>
    </citation>
    <scope>NUCLEOTIDE SEQUENCE [LARGE SCALE GENOMIC DNA]</scope>
    <source>
        <strain evidence="5 8">AF12-11</strain>
        <strain evidence="4 9">AF19-4AC</strain>
        <strain evidence="3 11">AF21-25</strain>
        <strain evidence="6 10">AM46-16</strain>
        <strain evidence="2 7">TF11-11</strain>
    </source>
</reference>
<evidence type="ECO:0000313" key="2">
    <source>
        <dbReference type="EMBL" id="RGK50147.1"/>
    </source>
</evidence>
<dbReference type="Proteomes" id="UP000284962">
    <property type="component" value="Unassembled WGS sequence"/>
</dbReference>